<feature type="compositionally biased region" description="Polar residues" evidence="1">
    <location>
        <begin position="118"/>
        <end position="127"/>
    </location>
</feature>
<protein>
    <submittedName>
        <fullName evidence="2">Uncharacterized protein</fullName>
    </submittedName>
</protein>
<name>A0AA88NEN1_CHASR</name>
<dbReference type="Proteomes" id="UP001187415">
    <property type="component" value="Unassembled WGS sequence"/>
</dbReference>
<comment type="caution">
    <text evidence="2">The sequence shown here is derived from an EMBL/GenBank/DDBJ whole genome shotgun (WGS) entry which is preliminary data.</text>
</comment>
<organism evidence="2 3">
    <name type="scientific">Channa striata</name>
    <name type="common">Snakehead murrel</name>
    <name type="synonym">Ophicephalus striatus</name>
    <dbReference type="NCBI Taxonomy" id="64152"/>
    <lineage>
        <taxon>Eukaryota</taxon>
        <taxon>Metazoa</taxon>
        <taxon>Chordata</taxon>
        <taxon>Craniata</taxon>
        <taxon>Vertebrata</taxon>
        <taxon>Euteleostomi</taxon>
        <taxon>Actinopterygii</taxon>
        <taxon>Neopterygii</taxon>
        <taxon>Teleostei</taxon>
        <taxon>Neoteleostei</taxon>
        <taxon>Acanthomorphata</taxon>
        <taxon>Anabantaria</taxon>
        <taxon>Anabantiformes</taxon>
        <taxon>Channoidei</taxon>
        <taxon>Channidae</taxon>
        <taxon>Channa</taxon>
    </lineage>
</organism>
<evidence type="ECO:0000313" key="3">
    <source>
        <dbReference type="Proteomes" id="UP001187415"/>
    </source>
</evidence>
<evidence type="ECO:0000256" key="1">
    <source>
        <dbReference type="SAM" id="MobiDB-lite"/>
    </source>
</evidence>
<dbReference type="EMBL" id="JAUPFM010000003">
    <property type="protein sequence ID" value="KAK2857072.1"/>
    <property type="molecule type" value="Genomic_DNA"/>
</dbReference>
<accession>A0AA88NEN1</accession>
<feature type="region of interest" description="Disordered" evidence="1">
    <location>
        <begin position="118"/>
        <end position="158"/>
    </location>
</feature>
<sequence length="158" mass="17826">METPALHNQEVLVHESDWMLSRRCRARSMNFLHTVSYIALIRTLSRRHTRTQTRTHRCLVAGAIGAWSERRVQWKKLHSSSRCHTLKIDCELGLLPAPSSFKKVTGVKVLSLPVGSETQRCTPSWTREATAPPPRRRPLPGPPKRGRSSRAAAQPGHP</sequence>
<keyword evidence="3" id="KW-1185">Reference proteome</keyword>
<evidence type="ECO:0000313" key="2">
    <source>
        <dbReference type="EMBL" id="KAK2857072.1"/>
    </source>
</evidence>
<feature type="compositionally biased region" description="Basic residues" evidence="1">
    <location>
        <begin position="134"/>
        <end position="148"/>
    </location>
</feature>
<gene>
    <name evidence="2" type="ORF">Q5P01_005807</name>
</gene>
<proteinExistence type="predicted"/>
<dbReference type="AlphaFoldDB" id="A0AA88NEN1"/>
<reference evidence="2" key="1">
    <citation type="submission" date="2023-07" db="EMBL/GenBank/DDBJ databases">
        <title>Chromosome-level Genome Assembly of Striped Snakehead (Channa striata).</title>
        <authorList>
            <person name="Liu H."/>
        </authorList>
    </citation>
    <scope>NUCLEOTIDE SEQUENCE</scope>
    <source>
        <strain evidence="2">Gz</strain>
        <tissue evidence="2">Muscle</tissue>
    </source>
</reference>